<organism evidence="1 2">
    <name type="scientific">Mycena rosella</name>
    <name type="common">Pink bonnet</name>
    <name type="synonym">Agaricus rosellus</name>
    <dbReference type="NCBI Taxonomy" id="1033263"/>
    <lineage>
        <taxon>Eukaryota</taxon>
        <taxon>Fungi</taxon>
        <taxon>Dikarya</taxon>
        <taxon>Basidiomycota</taxon>
        <taxon>Agaricomycotina</taxon>
        <taxon>Agaricomycetes</taxon>
        <taxon>Agaricomycetidae</taxon>
        <taxon>Agaricales</taxon>
        <taxon>Marasmiineae</taxon>
        <taxon>Mycenaceae</taxon>
        <taxon>Mycena</taxon>
    </lineage>
</organism>
<accession>A0AAD7CWZ0</accession>
<keyword evidence="2" id="KW-1185">Reference proteome</keyword>
<dbReference type="AlphaFoldDB" id="A0AAD7CWZ0"/>
<evidence type="ECO:0000313" key="2">
    <source>
        <dbReference type="Proteomes" id="UP001221757"/>
    </source>
</evidence>
<sequence>MSTSSAPPRLPKSESQEAKYMTILTTAIPRDPFVSDDPGACFRRRVDLPVHFQGSGTILTTVVPDDLFVSDIPAAEAGDAPLVLPQAFRPTGGASRANLRDWKRILRRGRIRWYWFAQAVAEEERWRPRVERAARKALFRLEPLLPLFGLCFACLKSSNTGLFPLHIVVRYRGLEGLGKAWGSEFDYMWGKMLIQSMSVVEVKRCLPPLLLFPAVPPKLPLQQWAVAYTMEIRRAGSAWSASVSRTRTK</sequence>
<evidence type="ECO:0000313" key="1">
    <source>
        <dbReference type="EMBL" id="KAJ7667206.1"/>
    </source>
</evidence>
<comment type="caution">
    <text evidence="1">The sequence shown here is derived from an EMBL/GenBank/DDBJ whole genome shotgun (WGS) entry which is preliminary data.</text>
</comment>
<name>A0AAD7CWZ0_MYCRO</name>
<dbReference type="EMBL" id="JARKIE010000204">
    <property type="protein sequence ID" value="KAJ7667206.1"/>
    <property type="molecule type" value="Genomic_DNA"/>
</dbReference>
<gene>
    <name evidence="1" type="ORF">B0H17DRAFT_1142894</name>
</gene>
<protein>
    <submittedName>
        <fullName evidence="1">Uncharacterized protein</fullName>
    </submittedName>
</protein>
<proteinExistence type="predicted"/>
<reference evidence="1" key="1">
    <citation type="submission" date="2023-03" db="EMBL/GenBank/DDBJ databases">
        <title>Massive genome expansion in bonnet fungi (Mycena s.s.) driven by repeated elements and novel gene families across ecological guilds.</title>
        <authorList>
            <consortium name="Lawrence Berkeley National Laboratory"/>
            <person name="Harder C.B."/>
            <person name="Miyauchi S."/>
            <person name="Viragh M."/>
            <person name="Kuo A."/>
            <person name="Thoen E."/>
            <person name="Andreopoulos B."/>
            <person name="Lu D."/>
            <person name="Skrede I."/>
            <person name="Drula E."/>
            <person name="Henrissat B."/>
            <person name="Morin E."/>
            <person name="Kohler A."/>
            <person name="Barry K."/>
            <person name="LaButti K."/>
            <person name="Morin E."/>
            <person name="Salamov A."/>
            <person name="Lipzen A."/>
            <person name="Mereny Z."/>
            <person name="Hegedus B."/>
            <person name="Baldrian P."/>
            <person name="Stursova M."/>
            <person name="Weitz H."/>
            <person name="Taylor A."/>
            <person name="Grigoriev I.V."/>
            <person name="Nagy L.G."/>
            <person name="Martin F."/>
            <person name="Kauserud H."/>
        </authorList>
    </citation>
    <scope>NUCLEOTIDE SEQUENCE</scope>
    <source>
        <strain evidence="1">CBHHK067</strain>
    </source>
</reference>
<dbReference type="Proteomes" id="UP001221757">
    <property type="component" value="Unassembled WGS sequence"/>
</dbReference>